<name>A0AAE0ZPG9_9GAST</name>
<keyword evidence="3" id="KW-1185">Reference proteome</keyword>
<evidence type="ECO:0000313" key="2">
    <source>
        <dbReference type="EMBL" id="KAK3772987.1"/>
    </source>
</evidence>
<dbReference type="Gene3D" id="3.30.420.10">
    <property type="entry name" value="Ribonuclease H-like superfamily/Ribonuclease H"/>
    <property type="match status" value="1"/>
</dbReference>
<reference evidence="2" key="1">
    <citation type="journal article" date="2023" name="G3 (Bethesda)">
        <title>A reference genome for the long-term kleptoplast-retaining sea slug Elysia crispata morphotype clarki.</title>
        <authorList>
            <person name="Eastman K.E."/>
            <person name="Pendleton A.L."/>
            <person name="Shaikh M.A."/>
            <person name="Suttiyut T."/>
            <person name="Ogas R."/>
            <person name="Tomko P."/>
            <person name="Gavelis G."/>
            <person name="Widhalm J.R."/>
            <person name="Wisecaver J.H."/>
        </authorList>
    </citation>
    <scope>NUCLEOTIDE SEQUENCE</scope>
    <source>
        <strain evidence="2">ECLA1</strain>
    </source>
</reference>
<accession>A0AAE0ZPG9</accession>
<dbReference type="Proteomes" id="UP001283361">
    <property type="component" value="Unassembled WGS sequence"/>
</dbReference>
<evidence type="ECO:0000313" key="3">
    <source>
        <dbReference type="Proteomes" id="UP001283361"/>
    </source>
</evidence>
<dbReference type="EMBL" id="JAWDGP010003572">
    <property type="protein sequence ID" value="KAK3772987.1"/>
    <property type="molecule type" value="Genomic_DNA"/>
</dbReference>
<dbReference type="AlphaFoldDB" id="A0AAE0ZPG9"/>
<protein>
    <recommendedName>
        <fullName evidence="4">RNase H type-1 domain-containing protein</fullName>
    </recommendedName>
</protein>
<evidence type="ECO:0000256" key="1">
    <source>
        <dbReference type="SAM" id="MobiDB-lite"/>
    </source>
</evidence>
<proteinExistence type="predicted"/>
<evidence type="ECO:0008006" key="4">
    <source>
        <dbReference type="Google" id="ProtNLM"/>
    </source>
</evidence>
<gene>
    <name evidence="2" type="ORF">RRG08_036321</name>
</gene>
<dbReference type="GO" id="GO:0003676">
    <property type="term" value="F:nucleic acid binding"/>
    <property type="evidence" value="ECO:0007669"/>
    <property type="project" value="InterPro"/>
</dbReference>
<comment type="caution">
    <text evidence="2">The sequence shown here is derived from an EMBL/GenBank/DDBJ whole genome shotgun (WGS) entry which is preliminary data.</text>
</comment>
<sequence>MVYSIKGKQDQNRQHGPEIIRGAIKSTPIWQMEKMANIQPLETRRNFKIQCQAEKTKRLHSHPLHQKLNQPIKSRLQSESLNPKSQRAREERKHSLTTITCRTIASSGLLPTQRFELSTKIPGIHSKADHPPHMLKALTLETLDHKYPKCSWIHDLIYTNGSAEKAVKNGGSGMIAIHSSGAAFSKARSVGVQSTNFNAEMDALLLAAQHLETYVQQQDSAVMLSDSLSALQTLQSNPTDNTTSILCDNLTSCQKKKENSSRLDLITFRNNGKRNC</sequence>
<organism evidence="2 3">
    <name type="scientific">Elysia crispata</name>
    <name type="common">lettuce slug</name>
    <dbReference type="NCBI Taxonomy" id="231223"/>
    <lineage>
        <taxon>Eukaryota</taxon>
        <taxon>Metazoa</taxon>
        <taxon>Spiralia</taxon>
        <taxon>Lophotrochozoa</taxon>
        <taxon>Mollusca</taxon>
        <taxon>Gastropoda</taxon>
        <taxon>Heterobranchia</taxon>
        <taxon>Euthyneura</taxon>
        <taxon>Panpulmonata</taxon>
        <taxon>Sacoglossa</taxon>
        <taxon>Placobranchoidea</taxon>
        <taxon>Plakobranchidae</taxon>
        <taxon>Elysia</taxon>
    </lineage>
</organism>
<dbReference type="InterPro" id="IPR012337">
    <property type="entry name" value="RNaseH-like_sf"/>
</dbReference>
<dbReference type="SUPFAM" id="SSF53098">
    <property type="entry name" value="Ribonuclease H-like"/>
    <property type="match status" value="1"/>
</dbReference>
<feature type="region of interest" description="Disordered" evidence="1">
    <location>
        <begin position="56"/>
        <end position="95"/>
    </location>
</feature>
<feature type="compositionally biased region" description="Polar residues" evidence="1">
    <location>
        <begin position="67"/>
        <end position="85"/>
    </location>
</feature>
<dbReference type="InterPro" id="IPR036397">
    <property type="entry name" value="RNaseH_sf"/>
</dbReference>